<protein>
    <submittedName>
        <fullName evidence="4">Putative acetyltransferase</fullName>
    </submittedName>
</protein>
<dbReference type="PROSITE" id="PS51186">
    <property type="entry name" value="GNAT"/>
    <property type="match status" value="1"/>
</dbReference>
<reference evidence="4 5" key="1">
    <citation type="submission" date="2016-10" db="EMBL/GenBank/DDBJ databases">
        <authorList>
            <person name="de Groot N.N."/>
        </authorList>
    </citation>
    <scope>NUCLEOTIDE SEQUENCE [LARGE SCALE GENOMIC DNA]</scope>
    <source>
        <strain evidence="4 5">A52C2</strain>
    </source>
</reference>
<dbReference type="InterPro" id="IPR050832">
    <property type="entry name" value="Bact_Acetyltransf"/>
</dbReference>
<keyword evidence="5" id="KW-1185">Reference proteome</keyword>
<dbReference type="PANTHER" id="PTHR43877">
    <property type="entry name" value="AMINOALKYLPHOSPHONATE N-ACETYLTRANSFERASE-RELATED-RELATED"/>
    <property type="match status" value="1"/>
</dbReference>
<dbReference type="STRING" id="1855383.SAMN05216548_11169"/>
<dbReference type="CDD" id="cd04301">
    <property type="entry name" value="NAT_SF"/>
    <property type="match status" value="1"/>
</dbReference>
<dbReference type="Proteomes" id="UP000199647">
    <property type="component" value="Unassembled WGS sequence"/>
</dbReference>
<dbReference type="PANTHER" id="PTHR43877:SF2">
    <property type="entry name" value="AMINOALKYLPHOSPHONATE N-ACETYLTRANSFERASE-RELATED"/>
    <property type="match status" value="1"/>
</dbReference>
<feature type="domain" description="N-acetyltransferase" evidence="3">
    <location>
        <begin position="4"/>
        <end position="153"/>
    </location>
</feature>
<name>A0A1H9LEX0_9HYPH</name>
<dbReference type="InterPro" id="IPR000182">
    <property type="entry name" value="GNAT_dom"/>
</dbReference>
<evidence type="ECO:0000256" key="1">
    <source>
        <dbReference type="ARBA" id="ARBA00022679"/>
    </source>
</evidence>
<evidence type="ECO:0000313" key="4">
    <source>
        <dbReference type="EMBL" id="SER09789.1"/>
    </source>
</evidence>
<dbReference type="EMBL" id="FOFG01000011">
    <property type="protein sequence ID" value="SER09789.1"/>
    <property type="molecule type" value="Genomic_DNA"/>
</dbReference>
<gene>
    <name evidence="4" type="ORF">SAMN05216548_11169</name>
</gene>
<evidence type="ECO:0000313" key="5">
    <source>
        <dbReference type="Proteomes" id="UP000199647"/>
    </source>
</evidence>
<dbReference type="Pfam" id="PF13508">
    <property type="entry name" value="Acetyltransf_7"/>
    <property type="match status" value="1"/>
</dbReference>
<dbReference type="AlphaFoldDB" id="A0A1H9LEX0"/>
<proteinExistence type="predicted"/>
<sequence>MIVLTIERETPDQADAARFLAQADERSRRLYPTDDRSGMTLSQLLQADVRFFVARSGDVALGCGGYVRISDSAAEMKRLFVDPQARGQGVGSALIAAIERSASKEGATTLLLETGVQSAKARHLYRRLGYREQEAFPPYAPDPLSIFMGKELVKLR</sequence>
<accession>A0A1H9LEX0</accession>
<dbReference type="SUPFAM" id="SSF55729">
    <property type="entry name" value="Acyl-CoA N-acyltransferases (Nat)"/>
    <property type="match status" value="1"/>
</dbReference>
<keyword evidence="2" id="KW-0012">Acyltransferase</keyword>
<dbReference type="GO" id="GO:0016747">
    <property type="term" value="F:acyltransferase activity, transferring groups other than amino-acyl groups"/>
    <property type="evidence" value="ECO:0007669"/>
    <property type="project" value="InterPro"/>
</dbReference>
<organism evidence="4 5">
    <name type="scientific">Faunimonas pinastri</name>
    <dbReference type="NCBI Taxonomy" id="1855383"/>
    <lineage>
        <taxon>Bacteria</taxon>
        <taxon>Pseudomonadati</taxon>
        <taxon>Pseudomonadota</taxon>
        <taxon>Alphaproteobacteria</taxon>
        <taxon>Hyphomicrobiales</taxon>
        <taxon>Afifellaceae</taxon>
        <taxon>Faunimonas</taxon>
    </lineage>
</organism>
<dbReference type="InterPro" id="IPR016181">
    <property type="entry name" value="Acyl_CoA_acyltransferase"/>
</dbReference>
<dbReference type="Gene3D" id="3.40.630.30">
    <property type="match status" value="1"/>
</dbReference>
<evidence type="ECO:0000256" key="2">
    <source>
        <dbReference type="ARBA" id="ARBA00023315"/>
    </source>
</evidence>
<keyword evidence="1 4" id="KW-0808">Transferase</keyword>
<evidence type="ECO:0000259" key="3">
    <source>
        <dbReference type="PROSITE" id="PS51186"/>
    </source>
</evidence>